<gene>
    <name evidence="2" type="ORF">FWK35_00025094</name>
</gene>
<dbReference type="OrthoDB" id="6586554at2759"/>
<proteinExistence type="predicted"/>
<feature type="non-terminal residue" evidence="2">
    <location>
        <position position="1"/>
    </location>
</feature>
<sequence>LKPFCFEPTVEDIDNRIYEALRVNPIQTINYMGRTSVHPSNWCLCKKCPTLQTDKECICCFEFDNISKLHSNIKCVTKLPYFKKIIMDKEVLNITRQQMILKTNDVKRKKMLSTSNLENKTWRFICYKQFTHWINSFTAIGKGNRVCIPACVVQTIRNKYPENNGIYIVYLHRHTLGTYIK</sequence>
<dbReference type="Pfam" id="PF20478">
    <property type="entry name" value="P2RX7_C"/>
    <property type="match status" value="1"/>
</dbReference>
<accession>A0A6G0X3W3</accession>
<feature type="domain" description="P2X purinoreceptor 7 intracellular" evidence="1">
    <location>
        <begin position="24"/>
        <end position="167"/>
    </location>
</feature>
<comment type="caution">
    <text evidence="2">The sequence shown here is derived from an EMBL/GenBank/DDBJ whole genome shotgun (WGS) entry which is preliminary data.</text>
</comment>
<dbReference type="PANTHER" id="PTHR36981:SF1">
    <property type="entry name" value="P2X PURINORECEPTOR 7 INTRACELLULAR DOMAIN-CONTAINING PROTEIN"/>
    <property type="match status" value="1"/>
</dbReference>
<name>A0A6G0X3W3_APHCR</name>
<protein>
    <submittedName>
        <fullName evidence="2">P2X purinoceptor 7-like</fullName>
    </submittedName>
</protein>
<feature type="non-terminal residue" evidence="2">
    <location>
        <position position="181"/>
    </location>
</feature>
<evidence type="ECO:0000313" key="2">
    <source>
        <dbReference type="EMBL" id="KAF0734498.1"/>
    </source>
</evidence>
<keyword evidence="3" id="KW-1185">Reference proteome</keyword>
<organism evidence="2 3">
    <name type="scientific">Aphis craccivora</name>
    <name type="common">Cowpea aphid</name>
    <dbReference type="NCBI Taxonomy" id="307492"/>
    <lineage>
        <taxon>Eukaryota</taxon>
        <taxon>Metazoa</taxon>
        <taxon>Ecdysozoa</taxon>
        <taxon>Arthropoda</taxon>
        <taxon>Hexapoda</taxon>
        <taxon>Insecta</taxon>
        <taxon>Pterygota</taxon>
        <taxon>Neoptera</taxon>
        <taxon>Paraneoptera</taxon>
        <taxon>Hemiptera</taxon>
        <taxon>Sternorrhyncha</taxon>
        <taxon>Aphidomorpha</taxon>
        <taxon>Aphidoidea</taxon>
        <taxon>Aphididae</taxon>
        <taxon>Aphidini</taxon>
        <taxon>Aphis</taxon>
        <taxon>Aphis</taxon>
    </lineage>
</organism>
<dbReference type="AlphaFoldDB" id="A0A6G0X3W3"/>
<evidence type="ECO:0000259" key="1">
    <source>
        <dbReference type="Pfam" id="PF20478"/>
    </source>
</evidence>
<dbReference type="PANTHER" id="PTHR36981">
    <property type="entry name" value="ZGC:195170"/>
    <property type="match status" value="1"/>
</dbReference>
<evidence type="ECO:0000313" key="3">
    <source>
        <dbReference type="Proteomes" id="UP000478052"/>
    </source>
</evidence>
<dbReference type="Proteomes" id="UP000478052">
    <property type="component" value="Unassembled WGS sequence"/>
</dbReference>
<dbReference type="EMBL" id="VUJU01008182">
    <property type="protein sequence ID" value="KAF0734498.1"/>
    <property type="molecule type" value="Genomic_DNA"/>
</dbReference>
<reference evidence="2 3" key="1">
    <citation type="submission" date="2019-08" db="EMBL/GenBank/DDBJ databases">
        <title>Whole genome of Aphis craccivora.</title>
        <authorList>
            <person name="Voronova N.V."/>
            <person name="Shulinski R.S."/>
            <person name="Bandarenka Y.V."/>
            <person name="Zhorov D.G."/>
            <person name="Warner D."/>
        </authorList>
    </citation>
    <scope>NUCLEOTIDE SEQUENCE [LARGE SCALE GENOMIC DNA]</scope>
    <source>
        <strain evidence="2">180601</strain>
        <tissue evidence="2">Whole Body</tissue>
    </source>
</reference>
<dbReference type="InterPro" id="IPR046815">
    <property type="entry name" value="P2RX7_C"/>
</dbReference>